<dbReference type="SUPFAM" id="SSF51905">
    <property type="entry name" value="FAD/NAD(P)-binding domain"/>
    <property type="match status" value="1"/>
</dbReference>
<dbReference type="SUPFAM" id="SSF52833">
    <property type="entry name" value="Thioredoxin-like"/>
    <property type="match status" value="1"/>
</dbReference>
<evidence type="ECO:0000256" key="5">
    <source>
        <dbReference type="SAM" id="MobiDB-lite"/>
    </source>
</evidence>
<keyword evidence="4" id="KW-0274">FAD</keyword>
<accession>A0A2T0PXT9</accession>
<dbReference type="RefSeq" id="WP_106250959.1">
    <property type="nucleotide sequence ID" value="NZ_PVZC01000008.1"/>
</dbReference>
<evidence type="ECO:0000259" key="6">
    <source>
        <dbReference type="Pfam" id="PF01494"/>
    </source>
</evidence>
<protein>
    <submittedName>
        <fullName evidence="7">4,5-epoxidase</fullName>
    </submittedName>
</protein>
<proteinExistence type="inferred from homology"/>
<name>A0A2T0PXT9_9ACTN</name>
<feature type="domain" description="FAD-binding" evidence="6">
    <location>
        <begin position="9"/>
        <end position="355"/>
    </location>
</feature>
<evidence type="ECO:0000313" key="8">
    <source>
        <dbReference type="Proteomes" id="UP000237846"/>
    </source>
</evidence>
<evidence type="ECO:0000256" key="1">
    <source>
        <dbReference type="ARBA" id="ARBA00001974"/>
    </source>
</evidence>
<gene>
    <name evidence="7" type="ORF">CLV72_108222</name>
</gene>
<evidence type="ECO:0000256" key="4">
    <source>
        <dbReference type="ARBA" id="ARBA00022827"/>
    </source>
</evidence>
<dbReference type="PANTHER" id="PTHR43004">
    <property type="entry name" value="TRK SYSTEM POTASSIUM UPTAKE PROTEIN"/>
    <property type="match status" value="1"/>
</dbReference>
<dbReference type="InterPro" id="IPR050641">
    <property type="entry name" value="RIFMO-like"/>
</dbReference>
<dbReference type="Pfam" id="PF01494">
    <property type="entry name" value="FAD_binding_3"/>
    <property type="match status" value="1"/>
</dbReference>
<evidence type="ECO:0000256" key="2">
    <source>
        <dbReference type="ARBA" id="ARBA00007801"/>
    </source>
</evidence>
<comment type="similarity">
    <text evidence="2">Belongs to the PheA/TfdB FAD monooxygenase family.</text>
</comment>
<evidence type="ECO:0000256" key="3">
    <source>
        <dbReference type="ARBA" id="ARBA00022630"/>
    </source>
</evidence>
<dbReference type="GO" id="GO:0071949">
    <property type="term" value="F:FAD binding"/>
    <property type="evidence" value="ECO:0007669"/>
    <property type="project" value="InterPro"/>
</dbReference>
<sequence>MPEAPAPLDTDVLVVGAGPVGLALACELRRHGVRCRIADRAPGPATTSRALGVQARSLEVFEDIGVTGRMLAAGTRAGGLTVYDRDRPVLHMSLRHVSDSPYRYLLVLPQSRTEAILADRLAELGGAVERGLELRELRTEGGEAGPDGGVLAEFARPGAGGGGTAARIRARWVVGCDGARSTVRKAAAIPFEGATAPESFLLADVRLDWDRTRETTHGWLTRDGMLAAFPLPDGRWRLFVTARPEPGSAAPQATVPEFQRQLAHYTGDTRTTVSDPGWMTTFTVNYRVAARYRAGRVFLAGDAAHIHSPFGGQGMNIGVQDAANLAWKLALVLDGAPDRLLDTYEEERRPIAEYVRRGNQGATGMLVTGNPLLRALRDRVVVPLLSLDAVQRRLATETSELAMNYRGAALSLGTRRGPGPRPGDRAPRGRCRPAAGGEPADLYDALRGTASRLLLFAGRAPRPGELRSLAALAARTERATAGRVRGYLVIAGERAPAEPAEETAVLLDPSGELHDAYGARRPALYLIRPDGYIGLRTRPDDTDGLRDYLRLLLGAPAPDREPSPG</sequence>
<dbReference type="AlphaFoldDB" id="A0A2T0PXT9"/>
<organism evidence="7 8">
    <name type="scientific">Allonocardiopsis opalescens</name>
    <dbReference type="NCBI Taxonomy" id="1144618"/>
    <lineage>
        <taxon>Bacteria</taxon>
        <taxon>Bacillati</taxon>
        <taxon>Actinomycetota</taxon>
        <taxon>Actinomycetes</taxon>
        <taxon>Streptosporangiales</taxon>
        <taxon>Allonocardiopsis</taxon>
    </lineage>
</organism>
<dbReference type="PANTHER" id="PTHR43004:SF19">
    <property type="entry name" value="BINDING MONOOXYGENASE, PUTATIVE (JCVI)-RELATED"/>
    <property type="match status" value="1"/>
</dbReference>
<evidence type="ECO:0000313" key="7">
    <source>
        <dbReference type="EMBL" id="PRX96216.1"/>
    </source>
</evidence>
<dbReference type="InterPro" id="IPR002938">
    <property type="entry name" value="FAD-bd"/>
</dbReference>
<keyword evidence="3" id="KW-0285">Flavoprotein</keyword>
<dbReference type="OrthoDB" id="8670884at2"/>
<reference evidence="7 8" key="1">
    <citation type="submission" date="2018-03" db="EMBL/GenBank/DDBJ databases">
        <title>Genomic Encyclopedia of Archaeal and Bacterial Type Strains, Phase II (KMG-II): from individual species to whole genera.</title>
        <authorList>
            <person name="Goeker M."/>
        </authorList>
    </citation>
    <scope>NUCLEOTIDE SEQUENCE [LARGE SCALE GENOMIC DNA]</scope>
    <source>
        <strain evidence="7 8">DSM 45601</strain>
    </source>
</reference>
<dbReference type="Proteomes" id="UP000237846">
    <property type="component" value="Unassembled WGS sequence"/>
</dbReference>
<dbReference type="Gene3D" id="3.40.30.120">
    <property type="match status" value="1"/>
</dbReference>
<dbReference type="PRINTS" id="PR00420">
    <property type="entry name" value="RNGMNOXGNASE"/>
</dbReference>
<feature type="region of interest" description="Disordered" evidence="5">
    <location>
        <begin position="412"/>
        <end position="438"/>
    </location>
</feature>
<dbReference type="GO" id="GO:0016709">
    <property type="term" value="F:oxidoreductase activity, acting on paired donors, with incorporation or reduction of molecular oxygen, NAD(P)H as one donor, and incorporation of one atom of oxygen"/>
    <property type="evidence" value="ECO:0007669"/>
    <property type="project" value="UniProtKB-ARBA"/>
</dbReference>
<dbReference type="InterPro" id="IPR036188">
    <property type="entry name" value="FAD/NAD-bd_sf"/>
</dbReference>
<dbReference type="EMBL" id="PVZC01000008">
    <property type="protein sequence ID" value="PRX96216.1"/>
    <property type="molecule type" value="Genomic_DNA"/>
</dbReference>
<comment type="caution">
    <text evidence="7">The sequence shown here is derived from an EMBL/GenBank/DDBJ whole genome shotgun (WGS) entry which is preliminary data.</text>
</comment>
<dbReference type="Gene3D" id="3.50.50.60">
    <property type="entry name" value="FAD/NAD(P)-binding domain"/>
    <property type="match status" value="1"/>
</dbReference>
<keyword evidence="8" id="KW-1185">Reference proteome</keyword>
<dbReference type="InterPro" id="IPR036249">
    <property type="entry name" value="Thioredoxin-like_sf"/>
</dbReference>
<comment type="cofactor">
    <cofactor evidence="1">
        <name>FAD</name>
        <dbReference type="ChEBI" id="CHEBI:57692"/>
    </cofactor>
</comment>
<dbReference type="Gene3D" id="3.30.70.2450">
    <property type="match status" value="1"/>
</dbReference>